<dbReference type="Pfam" id="PF09772">
    <property type="entry name" value="Tmem26"/>
    <property type="match status" value="1"/>
</dbReference>
<reference evidence="4 5" key="1">
    <citation type="submission" date="2025-05" db="UniProtKB">
        <authorList>
            <consortium name="RefSeq"/>
        </authorList>
    </citation>
    <scope>IDENTIFICATION</scope>
</reference>
<protein>
    <submittedName>
        <fullName evidence="4 5">Transmembrane protein 26</fullName>
    </submittedName>
</protein>
<feature type="transmembrane region" description="Helical" evidence="2">
    <location>
        <begin position="120"/>
        <end position="140"/>
    </location>
</feature>
<evidence type="ECO:0000256" key="2">
    <source>
        <dbReference type="SAM" id="Phobius"/>
    </source>
</evidence>
<feature type="transmembrane region" description="Helical" evidence="2">
    <location>
        <begin position="34"/>
        <end position="52"/>
    </location>
</feature>
<gene>
    <name evidence="4 5 6" type="primary">LOC101863798</name>
</gene>
<dbReference type="RefSeq" id="XP_005092904.2">
    <property type="nucleotide sequence ID" value="XM_005092847.3"/>
</dbReference>
<dbReference type="RefSeq" id="XP_012934955.1">
    <property type="nucleotide sequence ID" value="XM_013079501.2"/>
</dbReference>
<proteinExistence type="predicted"/>
<feature type="compositionally biased region" description="Polar residues" evidence="1">
    <location>
        <begin position="424"/>
        <end position="454"/>
    </location>
</feature>
<evidence type="ECO:0000313" key="5">
    <source>
        <dbReference type="RefSeq" id="XP_012934954.1"/>
    </source>
</evidence>
<organism evidence="3 6">
    <name type="scientific">Aplysia californica</name>
    <name type="common">California sea hare</name>
    <dbReference type="NCBI Taxonomy" id="6500"/>
    <lineage>
        <taxon>Eukaryota</taxon>
        <taxon>Metazoa</taxon>
        <taxon>Spiralia</taxon>
        <taxon>Lophotrochozoa</taxon>
        <taxon>Mollusca</taxon>
        <taxon>Gastropoda</taxon>
        <taxon>Heterobranchia</taxon>
        <taxon>Euthyneura</taxon>
        <taxon>Tectipleura</taxon>
        <taxon>Aplysiida</taxon>
        <taxon>Aplysioidea</taxon>
        <taxon>Aplysiidae</taxon>
        <taxon>Aplysia</taxon>
    </lineage>
</organism>
<sequence length="541" mass="59119">MIVIKVFKAIIVRATLALHSILAIWRVTVMREDTLWWLLACTLVPFAIEAAYTIIKRHGDEFKWFTPCFVFYLGATVPCVWLLELDKTDRYQEGTVDQLDKMDNNTSSGLSVGISLNPNMWTILIEELLLYILIVSRWVLPRGEVTREQLSELLFAFIGIASDIMEMFSLFGESVVRNNKYMAYWILVVWSVSVLQFTMTVTVTHQPKKAKNIKVIVDQDEALESAKIRNEIFAIVVSMLMQDVPFVTLRLYTIVTYNLVTYSLVFFTAKNILVISLLIYKIAVLLQKRYCPELGDDDEEELVIGSSDDEKKRKGRKGTKDEEGIILASDKGGKKLVEGYGTLASINNERSPNSSELKRRNGKGPNNDTASSNRDKGNENANMVQPAVAINDSALGPNPSGQQPPIQPYSFPNQNPNLSPSSSRTPSEGHGSTKSNGSAPTHSRTSSNAANPSLDSGRPKTPASKQNSPAVSNNGSGPPSEAGDQKDVSPSASSGRSPSNRSAASNAAPSNSAAPSGDNSASPAETKPDPEPFVSVVNVSK</sequence>
<keyword evidence="2" id="KW-1133">Transmembrane helix</keyword>
<dbReference type="GeneID" id="101863798"/>
<feature type="compositionally biased region" description="Polar residues" evidence="1">
    <location>
        <begin position="344"/>
        <end position="355"/>
    </location>
</feature>
<feature type="transmembrane region" description="Helical" evidence="2">
    <location>
        <begin position="259"/>
        <end position="280"/>
    </location>
</feature>
<dbReference type="InterPro" id="IPR019169">
    <property type="entry name" value="Transmembrane_26"/>
</dbReference>
<dbReference type="PANTHER" id="PTHR22168:SF3">
    <property type="entry name" value="TRANSMEMBRANE PROTEIN 26"/>
    <property type="match status" value="1"/>
</dbReference>
<dbReference type="PANTHER" id="PTHR22168">
    <property type="entry name" value="TMEM26 PROTEIN"/>
    <property type="match status" value="1"/>
</dbReference>
<accession>A0ABM0ZUX0</accession>
<keyword evidence="2 4" id="KW-0812">Transmembrane</keyword>
<feature type="compositionally biased region" description="Low complexity" evidence="1">
    <location>
        <begin position="410"/>
        <end position="423"/>
    </location>
</feature>
<feature type="transmembrane region" description="Helical" evidence="2">
    <location>
        <begin position="152"/>
        <end position="171"/>
    </location>
</feature>
<evidence type="ECO:0000313" key="4">
    <source>
        <dbReference type="RefSeq" id="XP_005092904.2"/>
    </source>
</evidence>
<feature type="compositionally biased region" description="Low complexity" evidence="1">
    <location>
        <begin position="489"/>
        <end position="524"/>
    </location>
</feature>
<name>A0ABM0ZUX0_APLCA</name>
<feature type="transmembrane region" description="Helical" evidence="2">
    <location>
        <begin position="183"/>
        <end position="204"/>
    </location>
</feature>
<feature type="compositionally biased region" description="Polar residues" evidence="1">
    <location>
        <begin position="463"/>
        <end position="477"/>
    </location>
</feature>
<evidence type="ECO:0000313" key="6">
    <source>
        <dbReference type="RefSeq" id="XP_012934955.1"/>
    </source>
</evidence>
<dbReference type="RefSeq" id="XP_012934954.1">
    <property type="nucleotide sequence ID" value="XM_013079500.2"/>
</dbReference>
<dbReference type="Proteomes" id="UP000694888">
    <property type="component" value="Unplaced"/>
</dbReference>
<feature type="transmembrane region" description="Helical" evidence="2">
    <location>
        <begin position="7"/>
        <end position="28"/>
    </location>
</feature>
<keyword evidence="3" id="KW-1185">Reference proteome</keyword>
<evidence type="ECO:0000256" key="1">
    <source>
        <dbReference type="SAM" id="MobiDB-lite"/>
    </source>
</evidence>
<feature type="transmembrane region" description="Helical" evidence="2">
    <location>
        <begin position="64"/>
        <end position="83"/>
    </location>
</feature>
<feature type="region of interest" description="Disordered" evidence="1">
    <location>
        <begin position="343"/>
        <end position="541"/>
    </location>
</feature>
<keyword evidence="2" id="KW-0472">Membrane</keyword>
<evidence type="ECO:0000313" key="3">
    <source>
        <dbReference type="Proteomes" id="UP000694888"/>
    </source>
</evidence>